<dbReference type="PANTHER" id="PTHR43031">
    <property type="entry name" value="FAD-DEPENDENT OXIDOREDUCTASE"/>
    <property type="match status" value="1"/>
</dbReference>
<dbReference type="Proteomes" id="UP000000271">
    <property type="component" value="Chromosome"/>
</dbReference>
<dbReference type="HOGENOM" id="CLU_047687_0_0_9"/>
<dbReference type="STRING" id="439292.Bsel_1480"/>
<accession>D6XT56</accession>
<dbReference type="InterPro" id="IPR036873">
    <property type="entry name" value="Rhodanese-like_dom_sf"/>
</dbReference>
<feature type="domain" description="Rhodanese" evidence="2">
    <location>
        <begin position="94"/>
        <end position="186"/>
    </location>
</feature>
<keyword evidence="4" id="KW-1185">Reference proteome</keyword>
<feature type="domain" description="Rhodanese" evidence="2">
    <location>
        <begin position="325"/>
        <end position="418"/>
    </location>
</feature>
<dbReference type="PROSITE" id="PS50206">
    <property type="entry name" value="RHODANESE_3"/>
    <property type="match status" value="3"/>
</dbReference>
<proteinExistence type="predicted"/>
<dbReference type="Pfam" id="PF00581">
    <property type="entry name" value="Rhodanese"/>
    <property type="match status" value="3"/>
</dbReference>
<name>D6XT56_BACIE</name>
<dbReference type="RefSeq" id="WP_013172416.1">
    <property type="nucleotide sequence ID" value="NC_014219.1"/>
</dbReference>
<dbReference type="PANTHER" id="PTHR43031:SF1">
    <property type="entry name" value="PYRIDINE NUCLEOTIDE-DISULPHIDE OXIDOREDUCTASE"/>
    <property type="match status" value="1"/>
</dbReference>
<dbReference type="InterPro" id="IPR050229">
    <property type="entry name" value="GlpE_sulfurtransferase"/>
</dbReference>
<evidence type="ECO:0000259" key="2">
    <source>
        <dbReference type="PROSITE" id="PS50206"/>
    </source>
</evidence>
<feature type="domain" description="Rhodanese" evidence="2">
    <location>
        <begin position="204"/>
        <end position="297"/>
    </location>
</feature>
<dbReference type="eggNOG" id="COG2897">
    <property type="taxonomic scope" value="Bacteria"/>
</dbReference>
<dbReference type="AlphaFoldDB" id="D6XT56"/>
<dbReference type="eggNOG" id="COG0607">
    <property type="taxonomic scope" value="Bacteria"/>
</dbReference>
<feature type="chain" id="PRO_5003090871" evidence="1">
    <location>
        <begin position="26"/>
        <end position="418"/>
    </location>
</feature>
<dbReference type="Gene3D" id="3.40.250.10">
    <property type="entry name" value="Rhodanese-like domain"/>
    <property type="match status" value="3"/>
</dbReference>
<dbReference type="CDD" id="cd00158">
    <property type="entry name" value="RHOD"/>
    <property type="match status" value="3"/>
</dbReference>
<evidence type="ECO:0000313" key="4">
    <source>
        <dbReference type="Proteomes" id="UP000000271"/>
    </source>
</evidence>
<dbReference type="PROSITE" id="PS51257">
    <property type="entry name" value="PROKAR_LIPOPROTEIN"/>
    <property type="match status" value="1"/>
</dbReference>
<keyword evidence="1" id="KW-0732">Signal</keyword>
<evidence type="ECO:0000313" key="3">
    <source>
        <dbReference type="EMBL" id="ADH98992.1"/>
    </source>
</evidence>
<organism evidence="3 4">
    <name type="scientific">Bacillus selenitireducens (strain ATCC 700615 / DSM 15326 / MLS10)</name>
    <dbReference type="NCBI Taxonomy" id="439292"/>
    <lineage>
        <taxon>Bacteria</taxon>
        <taxon>Bacillati</taxon>
        <taxon>Bacillota</taxon>
        <taxon>Bacilli</taxon>
        <taxon>Bacillales</taxon>
        <taxon>Bacillaceae</taxon>
        <taxon>Salisediminibacterium</taxon>
    </lineage>
</organism>
<feature type="signal peptide" evidence="1">
    <location>
        <begin position="1"/>
        <end position="25"/>
    </location>
</feature>
<dbReference type="InterPro" id="IPR001763">
    <property type="entry name" value="Rhodanese-like_dom"/>
</dbReference>
<evidence type="ECO:0000256" key="1">
    <source>
        <dbReference type="SAM" id="SignalP"/>
    </source>
</evidence>
<dbReference type="OrthoDB" id="9770030at2"/>
<dbReference type="KEGG" id="bse:Bsel_1480"/>
<dbReference type="EMBL" id="CP001791">
    <property type="protein sequence ID" value="ADH98992.1"/>
    <property type="molecule type" value="Genomic_DNA"/>
</dbReference>
<dbReference type="SUPFAM" id="SSF52821">
    <property type="entry name" value="Rhodanese/Cell cycle control phosphatase"/>
    <property type="match status" value="3"/>
</dbReference>
<protein>
    <submittedName>
        <fullName evidence="3">Rhodanese domain protein</fullName>
    </submittedName>
</protein>
<gene>
    <name evidence="3" type="ordered locus">Bsel_1480</name>
</gene>
<dbReference type="SMART" id="SM00450">
    <property type="entry name" value="RHOD"/>
    <property type="match status" value="3"/>
</dbReference>
<sequence length="418" mass="45556">MKKWAIGLLSLAGMITLSACGTSQASETEPTSFLPMEPDVSPYIVEEEAEEEGQDHVPYHENWNYIDTVQLTRLMDGLPEISQDRESYDQVPPEWGDVALIDSRPPGVYAAGHINGAINIPDSEFDDYKHLLPEDKDTQLIFYCGGLHCALSGNSSEKAMDMGYENSYVYQEGTPAWKSAGNYFTVTPEYVEEQILESNVARDDTDPVMIIDTRTYAGYFAEHIPTAVFWDDTQYGTKYQGFAPENKDAEIIIYCGGFFCHKSPALADDLLGDGYTNVKVLSGGMPAWKQAGLPTFGMETADADFDVSAGKVDRSVSAEDFEDLIASGATVVDVRGDGEVANGMIDGALHVPDGDIHANDPSVEETLPDDKSTTLLIHCASGARASGVVEKIADLGYEEVYYWNGGISISDDGSYTLN</sequence>
<reference evidence="3" key="1">
    <citation type="submission" date="2009-10" db="EMBL/GenBank/DDBJ databases">
        <title>Complete sequence of Bacillus selenitireducens MLS10.</title>
        <authorList>
            <consortium name="US DOE Joint Genome Institute"/>
            <person name="Lucas S."/>
            <person name="Copeland A."/>
            <person name="Lapidus A."/>
            <person name="Glavina del Rio T."/>
            <person name="Dalin E."/>
            <person name="Tice H."/>
            <person name="Bruce D."/>
            <person name="Goodwin L."/>
            <person name="Pitluck S."/>
            <person name="Sims D."/>
            <person name="Brettin T."/>
            <person name="Detter J.C."/>
            <person name="Han C."/>
            <person name="Larimer F."/>
            <person name="Land M."/>
            <person name="Hauser L."/>
            <person name="Kyrpides N."/>
            <person name="Ovchinnikova G."/>
            <person name="Stolz J."/>
        </authorList>
    </citation>
    <scope>NUCLEOTIDE SEQUENCE [LARGE SCALE GENOMIC DNA]</scope>
    <source>
        <strain evidence="3">MLS10</strain>
    </source>
</reference>